<evidence type="ECO:0000313" key="2">
    <source>
        <dbReference type="EMBL" id="MDL5056090.1"/>
    </source>
</evidence>
<evidence type="ECO:0000259" key="1">
    <source>
        <dbReference type="Pfam" id="PF20670"/>
    </source>
</evidence>
<feature type="domain" description="DUF6816" evidence="1">
    <location>
        <begin position="52"/>
        <end position="244"/>
    </location>
</feature>
<reference evidence="2 3" key="1">
    <citation type="submission" date="2023-06" db="EMBL/GenBank/DDBJ databases">
        <title>Whole genome sequence of Oscillatoria calcuttensis NRMC-F 0142.</title>
        <authorList>
            <person name="Shakena Fathima T."/>
            <person name="Muralitharan G."/>
            <person name="Thajuddin N."/>
        </authorList>
    </citation>
    <scope>NUCLEOTIDE SEQUENCE [LARGE SCALE GENOMIC DNA]</scope>
    <source>
        <strain evidence="2 3">NRMC-F 0142</strain>
    </source>
</reference>
<dbReference type="Proteomes" id="UP001230986">
    <property type="component" value="Unassembled WGS sequence"/>
</dbReference>
<protein>
    <recommendedName>
        <fullName evidence="1">DUF6816 domain-containing protein</fullName>
    </recommendedName>
</protein>
<sequence length="249" mass="27915">MAKFGMWFARRVILLLAVSLVLFCGVKEANATPLAERLADFPQWQNKPPVEAVQGDLIYPEWMAGTWEVTSTLVDLAAPLAPDVTTPGFENNRQFLHQPVRFQVRFAPNQGNAVVSDRAFNGLSIAKAYLEDIVQAVKVDPHNPNRQITLLKGDRQLISTVTGRATETPAPDRFIATEVTQQFFRGTSQVYLNEVETTTAYQYLHSGIQADQVTAIYLSPQDPNYFKSLNRPVALYRYTLELTPVASQR</sequence>
<name>A0ABT7LYA7_9CYAN</name>
<evidence type="ECO:0000313" key="3">
    <source>
        <dbReference type="Proteomes" id="UP001230986"/>
    </source>
</evidence>
<proteinExistence type="predicted"/>
<comment type="caution">
    <text evidence="2">The sequence shown here is derived from an EMBL/GenBank/DDBJ whole genome shotgun (WGS) entry which is preliminary data.</text>
</comment>
<keyword evidence="3" id="KW-1185">Reference proteome</keyword>
<dbReference type="EMBL" id="JASVEJ010000004">
    <property type="protein sequence ID" value="MDL5056090.1"/>
    <property type="molecule type" value="Genomic_DNA"/>
</dbReference>
<gene>
    <name evidence="2" type="ORF">QQ055_01185</name>
</gene>
<dbReference type="Pfam" id="PF20670">
    <property type="entry name" value="DUF6816"/>
    <property type="match status" value="1"/>
</dbReference>
<accession>A0ABT7LYA7</accession>
<organism evidence="2 3">
    <name type="scientific">Geitlerinema calcuttense NRMC-F 0142</name>
    <dbReference type="NCBI Taxonomy" id="2922238"/>
    <lineage>
        <taxon>Bacteria</taxon>
        <taxon>Bacillati</taxon>
        <taxon>Cyanobacteriota</taxon>
        <taxon>Cyanophyceae</taxon>
        <taxon>Geitlerinematales</taxon>
        <taxon>Geitlerinemataceae</taxon>
        <taxon>Geitlerinema</taxon>
    </lineage>
</organism>
<dbReference type="InterPro" id="IPR049213">
    <property type="entry name" value="DUF6816"/>
</dbReference>
<dbReference type="RefSeq" id="WP_286004099.1">
    <property type="nucleotide sequence ID" value="NZ_JASVEJ010000004.1"/>
</dbReference>